<keyword evidence="5" id="KW-0378">Hydrolase</keyword>
<comment type="caution">
    <text evidence="5">The sequence shown here is derived from an EMBL/GenBank/DDBJ whole genome shotgun (WGS) entry which is preliminary data.</text>
</comment>
<keyword evidence="6" id="KW-1185">Reference proteome</keyword>
<dbReference type="PANTHER" id="PTHR20854">
    <property type="entry name" value="INOSITOL MONOPHOSPHATASE"/>
    <property type="match status" value="1"/>
</dbReference>
<dbReference type="PANTHER" id="PTHR20854:SF4">
    <property type="entry name" value="INOSITOL-1-MONOPHOSPHATASE-RELATED"/>
    <property type="match status" value="1"/>
</dbReference>
<dbReference type="Proteomes" id="UP001232973">
    <property type="component" value="Unassembled WGS sequence"/>
</dbReference>
<dbReference type="Pfam" id="PF00459">
    <property type="entry name" value="Inositol_P"/>
    <property type="match status" value="1"/>
</dbReference>
<gene>
    <name evidence="5" type="ORF">J2S03_003063</name>
</gene>
<name>A0ABT9XME0_9BACL</name>
<evidence type="ECO:0000256" key="3">
    <source>
        <dbReference type="ARBA" id="ARBA00022723"/>
    </source>
</evidence>
<dbReference type="RefSeq" id="WP_274456891.1">
    <property type="nucleotide sequence ID" value="NZ_CP067097.1"/>
</dbReference>
<evidence type="ECO:0000256" key="2">
    <source>
        <dbReference type="ARBA" id="ARBA00013106"/>
    </source>
</evidence>
<dbReference type="GO" id="GO:0052834">
    <property type="term" value="F:inositol monophosphate phosphatase activity"/>
    <property type="evidence" value="ECO:0007669"/>
    <property type="project" value="UniProtKB-EC"/>
</dbReference>
<evidence type="ECO:0000313" key="6">
    <source>
        <dbReference type="Proteomes" id="UP001232973"/>
    </source>
</evidence>
<dbReference type="Gene3D" id="3.30.540.10">
    <property type="entry name" value="Fructose-1,6-Bisphosphatase, subunit A, domain 1"/>
    <property type="match status" value="1"/>
</dbReference>
<reference evidence="5 6" key="1">
    <citation type="submission" date="2023-07" db="EMBL/GenBank/DDBJ databases">
        <title>Genomic Encyclopedia of Type Strains, Phase IV (KMG-IV): sequencing the most valuable type-strain genomes for metagenomic binning, comparative biology and taxonomic classification.</title>
        <authorList>
            <person name="Goeker M."/>
        </authorList>
    </citation>
    <scope>NUCLEOTIDE SEQUENCE [LARGE SCALE GENOMIC DNA]</scope>
    <source>
        <strain evidence="5 6">DSM 4006</strain>
    </source>
</reference>
<protein>
    <recommendedName>
        <fullName evidence="2">inositol-phosphate phosphatase</fullName>
        <ecNumber evidence="2">3.1.3.25</ecNumber>
    </recommendedName>
</protein>
<comment type="catalytic activity">
    <reaction evidence="1">
        <text>a myo-inositol phosphate + H2O = myo-inositol + phosphate</text>
        <dbReference type="Rhea" id="RHEA:24056"/>
        <dbReference type="ChEBI" id="CHEBI:15377"/>
        <dbReference type="ChEBI" id="CHEBI:17268"/>
        <dbReference type="ChEBI" id="CHEBI:43474"/>
        <dbReference type="ChEBI" id="CHEBI:84139"/>
        <dbReference type="EC" id="3.1.3.25"/>
    </reaction>
</comment>
<evidence type="ECO:0000256" key="4">
    <source>
        <dbReference type="ARBA" id="ARBA00022842"/>
    </source>
</evidence>
<dbReference type="InterPro" id="IPR020550">
    <property type="entry name" value="Inositol_monophosphatase_CS"/>
</dbReference>
<dbReference type="EC" id="3.1.3.25" evidence="2"/>
<dbReference type="CDD" id="cd01638">
    <property type="entry name" value="CysQ"/>
    <property type="match status" value="1"/>
</dbReference>
<dbReference type="PRINTS" id="PR00377">
    <property type="entry name" value="IMPHPHTASES"/>
</dbReference>
<dbReference type="InterPro" id="IPR000760">
    <property type="entry name" value="Inositol_monophosphatase-like"/>
</dbReference>
<evidence type="ECO:0000256" key="1">
    <source>
        <dbReference type="ARBA" id="ARBA00001033"/>
    </source>
</evidence>
<dbReference type="Gene3D" id="3.40.190.80">
    <property type="match status" value="1"/>
</dbReference>
<sequence length="259" mass="28083">MDKHFLDAVVEVTRRAGEMVETIAAEGFETNYKGHNDPVTTADHAANDYLKEHLCALLPEAGWLSEETRDSEDRLDKAYVWIVDPIDGTKEFVQRVPQYAVSVALAHHGDVVLGVVYNPARDECFHALKGVGAWLNDQPMAAVAPKREPLLILGSRSEIKRGEFVQFEGLADVEAVGSIAYKLALIAAGRANTTFSLGPKNEWDIAAGVALVEAAGGRATDKAGQPLVFNQRNTLTNGILATAKGDFDRVLAMIQSRQG</sequence>
<dbReference type="SUPFAM" id="SSF56655">
    <property type="entry name" value="Carbohydrate phosphatase"/>
    <property type="match status" value="1"/>
</dbReference>
<organism evidence="5 6">
    <name type="scientific">Alicyclobacillus cycloheptanicus</name>
    <dbReference type="NCBI Taxonomy" id="1457"/>
    <lineage>
        <taxon>Bacteria</taxon>
        <taxon>Bacillati</taxon>
        <taxon>Bacillota</taxon>
        <taxon>Bacilli</taxon>
        <taxon>Bacillales</taxon>
        <taxon>Alicyclobacillaceae</taxon>
        <taxon>Alicyclobacillus</taxon>
    </lineage>
</organism>
<dbReference type="PROSITE" id="PS00630">
    <property type="entry name" value="IMP_2"/>
    <property type="match status" value="1"/>
</dbReference>
<keyword evidence="4" id="KW-0460">Magnesium</keyword>
<proteinExistence type="predicted"/>
<evidence type="ECO:0000313" key="5">
    <source>
        <dbReference type="EMBL" id="MDQ0191194.1"/>
    </source>
</evidence>
<accession>A0ABT9XME0</accession>
<dbReference type="EMBL" id="JAUSTP010000034">
    <property type="protein sequence ID" value="MDQ0191194.1"/>
    <property type="molecule type" value="Genomic_DNA"/>
</dbReference>
<keyword evidence="3" id="KW-0479">Metal-binding</keyword>